<dbReference type="InterPro" id="IPR029063">
    <property type="entry name" value="SAM-dependent_MTases_sf"/>
</dbReference>
<keyword evidence="2" id="KW-1185">Reference proteome</keyword>
<dbReference type="Pfam" id="PF04445">
    <property type="entry name" value="SAM_MT"/>
    <property type="match status" value="1"/>
</dbReference>
<accession>A0A940X0F6</accession>
<dbReference type="SUPFAM" id="SSF53335">
    <property type="entry name" value="S-adenosyl-L-methionine-dependent methyltransferases"/>
    <property type="match status" value="1"/>
</dbReference>
<dbReference type="EC" id="2.1.1.-" evidence="1"/>
<sequence length="262" mass="29127">MIVTTARKHAEVLLEKATKFSTLLNAKLVVRSEMSIEEMITFFQEDLLVVGKGKVTLYPLGGGAPFFYHPNSAMFRVKQFLKTGYDPLIETAGLRQGMSFLDCTLGLASDALVAKIAVGSSGLVTGLEASPTLALLVSNGLQSWSDGDTQMLQAMKEINVLHQNHLEYLQNAAKDSYDVVYFDPMFEFHLSSSKGISGLKNFAAHDDLTEEVISHAKRVARNRVVIKDHYQSTRFKRFGFTVISRQHSAFHYGFIEQIGLNN</sequence>
<dbReference type="EMBL" id="JAGKSQ010000005">
    <property type="protein sequence ID" value="MBP3951954.1"/>
    <property type="molecule type" value="Genomic_DNA"/>
</dbReference>
<dbReference type="PANTHER" id="PTHR36112">
    <property type="entry name" value="RIBOSOMAL RNA SMALL SUBUNIT METHYLTRANSFERASE J"/>
    <property type="match status" value="1"/>
</dbReference>
<evidence type="ECO:0000313" key="2">
    <source>
        <dbReference type="Proteomes" id="UP000678228"/>
    </source>
</evidence>
<keyword evidence="1" id="KW-0489">Methyltransferase</keyword>
<reference evidence="1" key="1">
    <citation type="submission" date="2021-03" db="EMBL/GenBank/DDBJ databases">
        <title>Bacillus suaedae sp. nov., isolated from Suaeda aralocaspica.</title>
        <authorList>
            <person name="Lei R.F.R."/>
        </authorList>
    </citation>
    <scope>NUCLEOTIDE SEQUENCE</scope>
    <source>
        <strain evidence="1">YZJH907-2</strain>
    </source>
</reference>
<dbReference type="RefSeq" id="WP_210597661.1">
    <property type="nucleotide sequence ID" value="NZ_JAGKSQ010000005.1"/>
</dbReference>
<name>A0A940X0F6_9BACI</name>
<organism evidence="1 2">
    <name type="scientific">Halalkalibacter suaedae</name>
    <dbReference type="NCBI Taxonomy" id="2822140"/>
    <lineage>
        <taxon>Bacteria</taxon>
        <taxon>Bacillati</taxon>
        <taxon>Bacillota</taxon>
        <taxon>Bacilli</taxon>
        <taxon>Bacillales</taxon>
        <taxon>Bacillaceae</taxon>
        <taxon>Halalkalibacter</taxon>
    </lineage>
</organism>
<dbReference type="PANTHER" id="PTHR36112:SF1">
    <property type="entry name" value="RIBOSOMAL RNA SMALL SUBUNIT METHYLTRANSFERASE J"/>
    <property type="match status" value="1"/>
</dbReference>
<dbReference type="Gene3D" id="3.40.50.150">
    <property type="entry name" value="Vaccinia Virus protein VP39"/>
    <property type="match status" value="1"/>
</dbReference>
<dbReference type="AlphaFoldDB" id="A0A940X0F6"/>
<evidence type="ECO:0000313" key="1">
    <source>
        <dbReference type="EMBL" id="MBP3951954.1"/>
    </source>
</evidence>
<protein>
    <submittedName>
        <fullName evidence="1">Class I SAM-dependent methyltransferase</fullName>
        <ecNumber evidence="1">2.1.1.-</ecNumber>
    </submittedName>
</protein>
<dbReference type="Proteomes" id="UP000678228">
    <property type="component" value="Unassembled WGS sequence"/>
</dbReference>
<proteinExistence type="predicted"/>
<gene>
    <name evidence="1" type="ORF">J7W16_12515</name>
</gene>
<comment type="caution">
    <text evidence="1">The sequence shown here is derived from an EMBL/GenBank/DDBJ whole genome shotgun (WGS) entry which is preliminary data.</text>
</comment>
<dbReference type="GO" id="GO:0008990">
    <property type="term" value="F:rRNA (guanine-N2-)-methyltransferase activity"/>
    <property type="evidence" value="ECO:0007669"/>
    <property type="project" value="InterPro"/>
</dbReference>
<dbReference type="InterPro" id="IPR007536">
    <property type="entry name" value="16SrRNA_methylTrfase_J"/>
</dbReference>
<keyword evidence="1" id="KW-0808">Transferase</keyword>